<protein>
    <recommendedName>
        <fullName evidence="2">SWIM-type domain-containing protein</fullName>
    </recommendedName>
</protein>
<dbReference type="PROSITE" id="PS50966">
    <property type="entry name" value="ZF_SWIM"/>
    <property type="match status" value="1"/>
</dbReference>
<dbReference type="InterPro" id="IPR007527">
    <property type="entry name" value="Znf_SWIM"/>
</dbReference>
<name>A0AAN7ZF46_9COLE</name>
<dbReference type="PANTHER" id="PTHR46609:SF8">
    <property type="entry name" value="YQAJ VIRAL RECOMBINASE DOMAIN-CONTAINING PROTEIN"/>
    <property type="match status" value="1"/>
</dbReference>
<dbReference type="GO" id="GO:0008270">
    <property type="term" value="F:zinc ion binding"/>
    <property type="evidence" value="ECO:0007669"/>
    <property type="project" value="UniProtKB-KW"/>
</dbReference>
<dbReference type="InterPro" id="IPR019080">
    <property type="entry name" value="YqaJ_viral_recombinase"/>
</dbReference>
<evidence type="ECO:0000313" key="3">
    <source>
        <dbReference type="EMBL" id="KAK5640267.1"/>
    </source>
</evidence>
<evidence type="ECO:0000256" key="1">
    <source>
        <dbReference type="PROSITE-ProRule" id="PRU00325"/>
    </source>
</evidence>
<dbReference type="CDD" id="cd22343">
    <property type="entry name" value="PDDEXK_lambda_exonuclease-like"/>
    <property type="match status" value="1"/>
</dbReference>
<accession>A0AAN7ZF46</accession>
<keyword evidence="4" id="KW-1185">Reference proteome</keyword>
<evidence type="ECO:0000313" key="4">
    <source>
        <dbReference type="Proteomes" id="UP001329430"/>
    </source>
</evidence>
<organism evidence="3 4">
    <name type="scientific">Pyrocoelia pectoralis</name>
    <dbReference type="NCBI Taxonomy" id="417401"/>
    <lineage>
        <taxon>Eukaryota</taxon>
        <taxon>Metazoa</taxon>
        <taxon>Ecdysozoa</taxon>
        <taxon>Arthropoda</taxon>
        <taxon>Hexapoda</taxon>
        <taxon>Insecta</taxon>
        <taxon>Pterygota</taxon>
        <taxon>Neoptera</taxon>
        <taxon>Endopterygota</taxon>
        <taxon>Coleoptera</taxon>
        <taxon>Polyphaga</taxon>
        <taxon>Elateriformia</taxon>
        <taxon>Elateroidea</taxon>
        <taxon>Lampyridae</taxon>
        <taxon>Lampyrinae</taxon>
        <taxon>Pyrocoelia</taxon>
    </lineage>
</organism>
<dbReference type="Pfam" id="PF04434">
    <property type="entry name" value="SWIM"/>
    <property type="match status" value="1"/>
</dbReference>
<keyword evidence="1" id="KW-0863">Zinc-finger</keyword>
<dbReference type="Gene3D" id="3.90.320.10">
    <property type="match status" value="1"/>
</dbReference>
<sequence length="386" mass="43994">MAQKHVIKMSSIINYFKDEEKLICKGENAVDSGHVNNIIFDAAIHIIRGSVHASMRAREYKVEILFASDWSIDHATCECPRGQLLCHHMAAVLLFSHYNVSITDSSCSWNVKNQPKKTDIQTVDQLFPSKQHRSTPRDLTEEEVERFKTKLQVFDGAVGFSWLLSNESNEQMKDLLLDIEEVLCSTEYLKSDVKTTILQQKLFVCADAISKVAKATVGQISNENWLICRKHRLTASNFGPILTACRRNRFPPSLFKRLTGLWVHSSGLLGASPDGLVGSEALVEVKCPFKYRKVSLSEALKKDKQGIVFINENNINVVNKKHNYYEQIQGQLAITGRKWCYLVLWTPQEVVIEQIEAENFDTNIELLKKFYFEKYIKFISGALEVV</sequence>
<dbReference type="InterPro" id="IPR051703">
    <property type="entry name" value="NF-kappa-B_Signaling_Reg"/>
</dbReference>
<dbReference type="AlphaFoldDB" id="A0AAN7ZF46"/>
<reference evidence="3 4" key="1">
    <citation type="journal article" date="2024" name="Insects">
        <title>An Improved Chromosome-Level Genome Assembly of the Firefly Pyrocoelia pectoralis.</title>
        <authorList>
            <person name="Fu X."/>
            <person name="Meyer-Rochow V.B."/>
            <person name="Ballantyne L."/>
            <person name="Zhu X."/>
        </authorList>
    </citation>
    <scope>NUCLEOTIDE SEQUENCE [LARGE SCALE GENOMIC DNA]</scope>
    <source>
        <strain evidence="3">XCY_ONT2</strain>
    </source>
</reference>
<evidence type="ECO:0000259" key="2">
    <source>
        <dbReference type="PROSITE" id="PS50966"/>
    </source>
</evidence>
<dbReference type="InterPro" id="IPR011335">
    <property type="entry name" value="Restrct_endonuc-II-like"/>
</dbReference>
<dbReference type="InterPro" id="IPR011604">
    <property type="entry name" value="PDDEXK-like_dom_sf"/>
</dbReference>
<dbReference type="EMBL" id="JAVRBK010000008">
    <property type="protein sequence ID" value="KAK5640267.1"/>
    <property type="molecule type" value="Genomic_DNA"/>
</dbReference>
<keyword evidence="1" id="KW-0862">Zinc</keyword>
<keyword evidence="1" id="KW-0479">Metal-binding</keyword>
<gene>
    <name evidence="3" type="ORF">RI129_011078</name>
</gene>
<feature type="domain" description="SWIM-type" evidence="2">
    <location>
        <begin position="60"/>
        <end position="97"/>
    </location>
</feature>
<dbReference type="Pfam" id="PF09588">
    <property type="entry name" value="YqaJ"/>
    <property type="match status" value="1"/>
</dbReference>
<dbReference type="PANTHER" id="PTHR46609">
    <property type="entry name" value="EXONUCLEASE, PHAGE-TYPE/RECB, C-TERMINAL DOMAIN-CONTAINING PROTEIN"/>
    <property type="match status" value="1"/>
</dbReference>
<proteinExistence type="predicted"/>
<dbReference type="Proteomes" id="UP001329430">
    <property type="component" value="Chromosome 8"/>
</dbReference>
<dbReference type="SUPFAM" id="SSF52980">
    <property type="entry name" value="Restriction endonuclease-like"/>
    <property type="match status" value="1"/>
</dbReference>
<dbReference type="GO" id="GO:0006281">
    <property type="term" value="P:DNA repair"/>
    <property type="evidence" value="ECO:0007669"/>
    <property type="project" value="UniProtKB-ARBA"/>
</dbReference>
<comment type="caution">
    <text evidence="3">The sequence shown here is derived from an EMBL/GenBank/DDBJ whole genome shotgun (WGS) entry which is preliminary data.</text>
</comment>